<feature type="chain" id="PRO_5031503673" description="Disease resistance protein RPM1" evidence="5">
    <location>
        <begin position="21"/>
        <end position="1061"/>
    </location>
</feature>
<keyword evidence="2" id="KW-0677">Repeat</keyword>
<feature type="domain" description="Disease resistance R13L4/SHOC-2-like LRR" evidence="10">
    <location>
        <begin position="699"/>
        <end position="1006"/>
    </location>
</feature>
<name>A0A803L5T6_CHEQI</name>
<organism evidence="11 12">
    <name type="scientific">Chenopodium quinoa</name>
    <name type="common">Quinoa</name>
    <dbReference type="NCBI Taxonomy" id="63459"/>
    <lineage>
        <taxon>Eukaryota</taxon>
        <taxon>Viridiplantae</taxon>
        <taxon>Streptophyta</taxon>
        <taxon>Embryophyta</taxon>
        <taxon>Tracheophyta</taxon>
        <taxon>Spermatophyta</taxon>
        <taxon>Magnoliopsida</taxon>
        <taxon>eudicotyledons</taxon>
        <taxon>Gunneridae</taxon>
        <taxon>Pentapetalae</taxon>
        <taxon>Caryophyllales</taxon>
        <taxon>Chenopodiaceae</taxon>
        <taxon>Chenopodioideae</taxon>
        <taxon>Atripliceae</taxon>
        <taxon>Chenopodium</taxon>
    </lineage>
</organism>
<keyword evidence="4" id="KW-0611">Plant defense</keyword>
<dbReference type="PANTHER" id="PTHR23155">
    <property type="entry name" value="DISEASE RESISTANCE PROTEIN RP"/>
    <property type="match status" value="1"/>
</dbReference>
<evidence type="ECO:0000259" key="8">
    <source>
        <dbReference type="Pfam" id="PF18052"/>
    </source>
</evidence>
<evidence type="ECO:0000256" key="4">
    <source>
        <dbReference type="ARBA" id="ARBA00022821"/>
    </source>
</evidence>
<feature type="domain" description="Disease resistance N-terminal" evidence="8">
    <location>
        <begin position="123"/>
        <end position="211"/>
    </location>
</feature>
<evidence type="ECO:0000256" key="5">
    <source>
        <dbReference type="SAM" id="SignalP"/>
    </source>
</evidence>
<dbReference type="Gramene" id="AUR62007225-RA">
    <property type="protein sequence ID" value="AUR62007225-RA:cds"/>
    <property type="gene ID" value="AUR62007225"/>
</dbReference>
<evidence type="ECO:0000313" key="12">
    <source>
        <dbReference type="Proteomes" id="UP000596660"/>
    </source>
</evidence>
<dbReference type="InterPro" id="IPR042197">
    <property type="entry name" value="Apaf_helical"/>
</dbReference>
<evidence type="ECO:0000259" key="9">
    <source>
        <dbReference type="Pfam" id="PF23559"/>
    </source>
</evidence>
<dbReference type="InterPro" id="IPR032675">
    <property type="entry name" value="LRR_dom_sf"/>
</dbReference>
<dbReference type="Pfam" id="PF00931">
    <property type="entry name" value="NB-ARC"/>
    <property type="match status" value="1"/>
</dbReference>
<sequence>MMKKLLMVMTIALIWNMGSAKWVVHDDGEAPPPQQGACTVATECWADMMHVPGCCERLKMSARAKKALIASDCCDAINRLSDDCSNTVFSTPPFTDPGFRFMIEQNCKLNEQRCVYQKMAEAVLGLVIDNVVPWIASEAKLLRGVGGEVEQIIEELKSIQSFIKDADEKAEQEEANGASSWVKSLREAAYQIEDVTDTYVMHMAAEAQSHHCRPKILGSLERAMCWILKLKSRHQIAQEIIQVKESIRVIKERGQSYGFSSSSSVVGGSSRRDGSWHDPRITSLFIEEAEVVGIEPHRDRLIDWLVNGGSKRTVISVVGMGGLGKTTLARKVYDSQTVTNHFSNHAWITVSQSFKVEELLRKTLKHFYKSRKESAPPELDGMDETLLIFELREYLKQKRYMVVFDDVWAVEFWTIIRHALPDNSQGSRVLITTRSDGVASTCKESLLDQIYKLQSLPEEKGLELFCKKVFYSDIEEGGSLPSELVELSRSIVKRCEGLPLAIVAAAGMMSTKRKVVTELKELEKNLGSEVRSNPHFSNMKRILSLSYYDLPYYLKLCLMYFGLLPEDYSIRHARLIRLWVAEGFVKEKKGKGKSAEQVATEYLTELINRSLVQVSEIDIDGKVRKVRVHDLMREIILSKSEDLSYGHVWTENSSSCYEFTRRVSIHRCTKDCNLKSSGKFETRSLSFYDADSLSHSTLCAIMEAFRLLKVLDLQEAPINFLPENIGDLFHLRYLSVRHTKTKELPKSIGKLHNLQTLDVKCSLVHELPEEVKYLINLLYLIGYNYDYETDFSVSAQKGLKLKHGLGRLQNLQKLYLVEASDGMTLFRELRKLKQLRKLGITKLATHNGKILCESIALMTHLESLEVCSEEDGMLDLQFISSPPQYLQRLYLKGRLAKVPDWIPKLKYLATVSLMWSGLMTDPVNILQDLPHLSELVLQDSFLGEELVFQATGFQKLKILKLYDMNTLTKLTIEKGALPLLELFKIGPIPRLNTVPEGIYHLRSLSALRFYDVSKLFVHKLLPDEGQDFWIIEHVKTVLFHYQIQGERYKTCTLNDLIFLNH</sequence>
<dbReference type="GO" id="GO:0098542">
    <property type="term" value="P:defense response to other organism"/>
    <property type="evidence" value="ECO:0007669"/>
    <property type="project" value="TreeGrafter"/>
</dbReference>
<dbReference type="Gene3D" id="1.10.8.430">
    <property type="entry name" value="Helical domain of apoptotic protease-activating factors"/>
    <property type="match status" value="1"/>
</dbReference>
<dbReference type="Pfam" id="PF05617">
    <property type="entry name" value="Prolamin_like"/>
    <property type="match status" value="1"/>
</dbReference>
<feature type="signal peptide" evidence="5">
    <location>
        <begin position="1"/>
        <end position="20"/>
    </location>
</feature>
<dbReference type="Pfam" id="PF23559">
    <property type="entry name" value="WHD_DRP"/>
    <property type="match status" value="1"/>
</dbReference>
<reference evidence="11" key="2">
    <citation type="submission" date="2021-03" db="UniProtKB">
        <authorList>
            <consortium name="EnsemblPlants"/>
        </authorList>
    </citation>
    <scope>IDENTIFICATION</scope>
</reference>
<evidence type="ECO:0000259" key="7">
    <source>
        <dbReference type="Pfam" id="PF05617"/>
    </source>
</evidence>
<keyword evidence="3" id="KW-0547">Nucleotide-binding</keyword>
<dbReference type="SUPFAM" id="SSF52540">
    <property type="entry name" value="P-loop containing nucleoside triphosphate hydrolases"/>
    <property type="match status" value="1"/>
</dbReference>
<dbReference type="OMA" id="ERYKTCT"/>
<evidence type="ECO:0000313" key="11">
    <source>
        <dbReference type="EnsemblPlants" id="AUR62007225-RA:cds"/>
    </source>
</evidence>
<dbReference type="InterPro" id="IPR041118">
    <property type="entry name" value="Rx_N"/>
</dbReference>
<dbReference type="SUPFAM" id="SSF52058">
    <property type="entry name" value="L domain-like"/>
    <property type="match status" value="1"/>
</dbReference>
<dbReference type="Gene3D" id="1.10.10.10">
    <property type="entry name" value="Winged helix-like DNA-binding domain superfamily/Winged helix DNA-binding domain"/>
    <property type="match status" value="1"/>
</dbReference>
<dbReference type="InterPro" id="IPR055414">
    <property type="entry name" value="LRR_R13L4/SHOC2-like"/>
</dbReference>
<dbReference type="FunFam" id="1.10.10.10:FF:000322">
    <property type="entry name" value="Probable disease resistance protein At1g63360"/>
    <property type="match status" value="1"/>
</dbReference>
<keyword evidence="12" id="KW-1185">Reference proteome</keyword>
<dbReference type="InterPro" id="IPR008502">
    <property type="entry name" value="Prolamin-like"/>
</dbReference>
<dbReference type="InterPro" id="IPR058922">
    <property type="entry name" value="WHD_DRP"/>
</dbReference>
<dbReference type="InterPro" id="IPR027417">
    <property type="entry name" value="P-loop_NTPase"/>
</dbReference>
<dbReference type="Gene3D" id="3.40.50.300">
    <property type="entry name" value="P-loop containing nucleotide triphosphate hydrolases"/>
    <property type="match status" value="1"/>
</dbReference>
<feature type="domain" description="Prolamin-like" evidence="7">
    <location>
        <begin position="43"/>
        <end position="108"/>
    </location>
</feature>
<evidence type="ECO:0000256" key="2">
    <source>
        <dbReference type="ARBA" id="ARBA00022737"/>
    </source>
</evidence>
<protein>
    <recommendedName>
        <fullName evidence="13">Disease resistance protein RPM1</fullName>
    </recommendedName>
</protein>
<feature type="domain" description="Disease resistance protein winged helix" evidence="9">
    <location>
        <begin position="564"/>
        <end position="636"/>
    </location>
</feature>
<dbReference type="AlphaFoldDB" id="A0A803L5T6"/>
<dbReference type="PANTHER" id="PTHR23155:SF1205">
    <property type="entry name" value="DISEASE RESISTANCE PROTEIN RPM1"/>
    <property type="match status" value="1"/>
</dbReference>
<reference evidence="11" key="1">
    <citation type="journal article" date="2017" name="Nature">
        <title>The genome of Chenopodium quinoa.</title>
        <authorList>
            <person name="Jarvis D.E."/>
            <person name="Ho Y.S."/>
            <person name="Lightfoot D.J."/>
            <person name="Schmoeckel S.M."/>
            <person name="Li B."/>
            <person name="Borm T.J.A."/>
            <person name="Ohyanagi H."/>
            <person name="Mineta K."/>
            <person name="Michell C.T."/>
            <person name="Saber N."/>
            <person name="Kharbatia N.M."/>
            <person name="Rupper R.R."/>
            <person name="Sharp A.R."/>
            <person name="Dally N."/>
            <person name="Boughton B.A."/>
            <person name="Woo Y.H."/>
            <person name="Gao G."/>
            <person name="Schijlen E.G.W.M."/>
            <person name="Guo X."/>
            <person name="Momin A.A."/>
            <person name="Negrao S."/>
            <person name="Al-Babili S."/>
            <person name="Gehring C."/>
            <person name="Roessner U."/>
            <person name="Jung C."/>
            <person name="Murphy K."/>
            <person name="Arold S.T."/>
            <person name="Gojobori T."/>
            <person name="van der Linden C.G."/>
            <person name="van Loo E.N."/>
            <person name="Jellen E.N."/>
            <person name="Maughan P.J."/>
            <person name="Tester M."/>
        </authorList>
    </citation>
    <scope>NUCLEOTIDE SEQUENCE [LARGE SCALE GENOMIC DNA]</scope>
    <source>
        <strain evidence="11">cv. PI 614886</strain>
    </source>
</reference>
<dbReference type="Pfam" id="PF18052">
    <property type="entry name" value="Rx_N"/>
    <property type="match status" value="1"/>
</dbReference>
<proteinExistence type="predicted"/>
<dbReference type="InterPro" id="IPR044974">
    <property type="entry name" value="Disease_R_plants"/>
</dbReference>
<evidence type="ECO:0000259" key="10">
    <source>
        <dbReference type="Pfam" id="PF23598"/>
    </source>
</evidence>
<dbReference type="PRINTS" id="PR00364">
    <property type="entry name" value="DISEASERSIST"/>
</dbReference>
<dbReference type="InterPro" id="IPR002182">
    <property type="entry name" value="NB-ARC"/>
</dbReference>
<dbReference type="EnsemblPlants" id="AUR62007225-RA">
    <property type="protein sequence ID" value="AUR62007225-RA:cds"/>
    <property type="gene ID" value="AUR62007225"/>
</dbReference>
<dbReference type="InterPro" id="IPR036388">
    <property type="entry name" value="WH-like_DNA-bd_sf"/>
</dbReference>
<dbReference type="Pfam" id="PF23598">
    <property type="entry name" value="LRR_14"/>
    <property type="match status" value="1"/>
</dbReference>
<dbReference type="FunFam" id="3.40.50.300:FF:001091">
    <property type="entry name" value="Probable disease resistance protein At1g61300"/>
    <property type="match status" value="1"/>
</dbReference>
<dbReference type="Proteomes" id="UP000596660">
    <property type="component" value="Unplaced"/>
</dbReference>
<dbReference type="GO" id="GO:0043531">
    <property type="term" value="F:ADP binding"/>
    <property type="evidence" value="ECO:0007669"/>
    <property type="project" value="InterPro"/>
</dbReference>
<dbReference type="Gene3D" id="3.80.10.10">
    <property type="entry name" value="Ribonuclease Inhibitor"/>
    <property type="match status" value="1"/>
</dbReference>
<feature type="domain" description="NB-ARC" evidence="6">
    <location>
        <begin position="296"/>
        <end position="472"/>
    </location>
</feature>
<dbReference type="CDD" id="cd14798">
    <property type="entry name" value="RX-CC_like"/>
    <property type="match status" value="1"/>
</dbReference>
<evidence type="ECO:0000256" key="1">
    <source>
        <dbReference type="ARBA" id="ARBA00022729"/>
    </source>
</evidence>
<keyword evidence="1 5" id="KW-0732">Signal</keyword>
<evidence type="ECO:0000259" key="6">
    <source>
        <dbReference type="Pfam" id="PF00931"/>
    </source>
</evidence>
<dbReference type="InterPro" id="IPR038005">
    <property type="entry name" value="RX-like_CC"/>
</dbReference>
<accession>A0A803L5T6</accession>
<evidence type="ECO:0008006" key="13">
    <source>
        <dbReference type="Google" id="ProtNLM"/>
    </source>
</evidence>
<evidence type="ECO:0000256" key="3">
    <source>
        <dbReference type="ARBA" id="ARBA00022741"/>
    </source>
</evidence>
<dbReference type="Gene3D" id="1.20.5.4130">
    <property type="match status" value="1"/>
</dbReference>